<dbReference type="Proteomes" id="UP001165064">
    <property type="component" value="Unassembled WGS sequence"/>
</dbReference>
<gene>
    <name evidence="1" type="ORF">Amon02_000539800</name>
</gene>
<comment type="caution">
    <text evidence="1">The sequence shown here is derived from an EMBL/GenBank/DDBJ whole genome shotgun (WGS) entry which is preliminary data.</text>
</comment>
<evidence type="ECO:0000313" key="2">
    <source>
        <dbReference type="Proteomes" id="UP001165064"/>
    </source>
</evidence>
<name>A0ACB5T6Q3_AMBMO</name>
<sequence>MSKAWNGSEDGYTAGLRMVSERVNKQVKNIPVSKGKLSGRSGGTLFTKKKSIQERLHDARETAIDYQISKLEQPKEKSKDSAGTSFEEEDDFAERYRERLLGPAQFLNDSFSAVDNSIKSLADQKIMEAQRRGEFRNLSNRGKPLPKDFTNDSAYLDRTEYHLNNILKKQDAMPPWIEKMGRVELEIDRFRKQLDDDWLGRAVNLVNELNPGLNFEEKLKKVKSYADAENAESGDKEKRLVKLRSTEWELKEDSYLTTKIRKLNDSIRGYNLQAPLPSQKLYLMKENELEKSYKRASKRLVAAYERHSTGGRNGSGSAEKHPNETGQNGKLLKFGEVYQRDPASIYQRPTESIGSLFLGMFKSNPKK</sequence>
<protein>
    <submittedName>
        <fullName evidence="1">Unnamed protein product</fullName>
    </submittedName>
</protein>
<organism evidence="1 2">
    <name type="scientific">Ambrosiozyma monospora</name>
    <name type="common">Yeast</name>
    <name type="synonym">Endomycopsis monosporus</name>
    <dbReference type="NCBI Taxonomy" id="43982"/>
    <lineage>
        <taxon>Eukaryota</taxon>
        <taxon>Fungi</taxon>
        <taxon>Dikarya</taxon>
        <taxon>Ascomycota</taxon>
        <taxon>Saccharomycotina</taxon>
        <taxon>Pichiomycetes</taxon>
        <taxon>Pichiales</taxon>
        <taxon>Pichiaceae</taxon>
        <taxon>Ambrosiozyma</taxon>
    </lineage>
</organism>
<accession>A0ACB5T6Q3</accession>
<reference evidence="1" key="1">
    <citation type="submission" date="2023-04" db="EMBL/GenBank/DDBJ databases">
        <title>Ambrosiozyma monospora NBRC 10751.</title>
        <authorList>
            <person name="Ichikawa N."/>
            <person name="Sato H."/>
            <person name="Tonouchi N."/>
        </authorList>
    </citation>
    <scope>NUCLEOTIDE SEQUENCE</scope>
    <source>
        <strain evidence="1">NBRC 10751</strain>
    </source>
</reference>
<evidence type="ECO:0000313" key="1">
    <source>
        <dbReference type="EMBL" id="GME82231.1"/>
    </source>
</evidence>
<dbReference type="EMBL" id="BSXS01003957">
    <property type="protein sequence ID" value="GME82231.1"/>
    <property type="molecule type" value="Genomic_DNA"/>
</dbReference>
<proteinExistence type="predicted"/>
<keyword evidence="2" id="KW-1185">Reference proteome</keyword>